<dbReference type="EMBL" id="CP018762">
    <property type="protein sequence ID" value="APZ33893.1"/>
    <property type="molecule type" value="Genomic_DNA"/>
</dbReference>
<dbReference type="KEGG" id="maur:BOH66_06215"/>
<dbReference type="RefSeq" id="WP_076690209.1">
    <property type="nucleotide sequence ID" value="NZ_CP018762.1"/>
</dbReference>
<proteinExistence type="predicted"/>
<gene>
    <name evidence="1" type="ORF">BOH66_06215</name>
</gene>
<accession>A0A1P8U745</accession>
<evidence type="ECO:0000313" key="2">
    <source>
        <dbReference type="Proteomes" id="UP000187185"/>
    </source>
</evidence>
<dbReference type="Proteomes" id="UP000187185">
    <property type="component" value="Chromosome"/>
</dbReference>
<dbReference type="AlphaFoldDB" id="A0A1P8U745"/>
<organism evidence="1 2">
    <name type="scientific">Microbacterium aurum</name>
    <dbReference type="NCBI Taxonomy" id="36805"/>
    <lineage>
        <taxon>Bacteria</taxon>
        <taxon>Bacillati</taxon>
        <taxon>Actinomycetota</taxon>
        <taxon>Actinomycetes</taxon>
        <taxon>Micrococcales</taxon>
        <taxon>Microbacteriaceae</taxon>
        <taxon>Microbacterium</taxon>
    </lineage>
</organism>
<name>A0A1P8U745_9MICO</name>
<protein>
    <submittedName>
        <fullName evidence="1">Uncharacterized protein</fullName>
    </submittedName>
</protein>
<sequence length="148" mass="15992">MTSPDAPNELAAFLDAVGQTMYSPEHLTVMALAGPPSESFEEERDGAAWQYQVSERSGVTLQFREQVLVAALIRLVADDEDAAYPALGALVPGLTLPASRADIRAHYGATRHEDPDMDLYLVGDHYLRFDFVDGQSVALTVILLGATA</sequence>
<dbReference type="OrthoDB" id="4550796at2"/>
<reference evidence="1 2" key="1">
    <citation type="submission" date="2016-12" db="EMBL/GenBank/DDBJ databases">
        <title>Complete genome sequence of Microbacterium aurum KACC 15219.</title>
        <authorList>
            <person name="Jung Y."/>
            <person name="Shin J.-H."/>
            <person name="Lee Y.-J."/>
            <person name="Yi H."/>
            <person name="Bahn Y.-S."/>
            <person name="Kim J.F."/>
            <person name="Lee D.-W."/>
        </authorList>
    </citation>
    <scope>NUCLEOTIDE SEQUENCE [LARGE SCALE GENOMIC DNA]</scope>
    <source>
        <strain evidence="1 2">KACC 15219</strain>
    </source>
</reference>
<evidence type="ECO:0000313" key="1">
    <source>
        <dbReference type="EMBL" id="APZ33893.1"/>
    </source>
</evidence>
<keyword evidence="2" id="KW-1185">Reference proteome</keyword>